<proteinExistence type="predicted"/>
<dbReference type="AlphaFoldDB" id="A0A813H917"/>
<evidence type="ECO:0000313" key="2">
    <source>
        <dbReference type="EMBL" id="CAE8634126.1"/>
    </source>
</evidence>
<dbReference type="PANTHER" id="PTHR47380">
    <property type="entry name" value="OS02G0533000 PROTEIN"/>
    <property type="match status" value="1"/>
</dbReference>
<sequence>MNIGTNRRSVFSFVFGDGDPNEKILSETRWQLIAEAIAKRGGSVVAEQLAPYLDPPKDAASLRPEEAQRALDKAMLPALLRFRGKPEVATDGTIVYVFPELQESRAAGDLIVGDLTTQEMKSRLSAMGSRSSAVERPDIVADYRRALDLRRGQSSSSSFSYLPEKEVKFTEADEGQQFACAALGVFVLLATLFFGFNIITGK</sequence>
<dbReference type="PANTHER" id="PTHR47380:SF4">
    <property type="entry name" value="OS02G0533000 PROTEIN"/>
    <property type="match status" value="1"/>
</dbReference>
<keyword evidence="1" id="KW-0472">Membrane</keyword>
<evidence type="ECO:0000313" key="3">
    <source>
        <dbReference type="Proteomes" id="UP000654075"/>
    </source>
</evidence>
<reference evidence="2" key="1">
    <citation type="submission" date="2021-02" db="EMBL/GenBank/DDBJ databases">
        <authorList>
            <person name="Dougan E. K."/>
            <person name="Rhodes N."/>
            <person name="Thang M."/>
            <person name="Chan C."/>
        </authorList>
    </citation>
    <scope>NUCLEOTIDE SEQUENCE</scope>
</reference>
<dbReference type="Proteomes" id="UP000654075">
    <property type="component" value="Unassembled WGS sequence"/>
</dbReference>
<comment type="caution">
    <text evidence="2">The sequence shown here is derived from an EMBL/GenBank/DDBJ whole genome shotgun (WGS) entry which is preliminary data.</text>
</comment>
<evidence type="ECO:0000256" key="1">
    <source>
        <dbReference type="SAM" id="Phobius"/>
    </source>
</evidence>
<keyword evidence="3" id="KW-1185">Reference proteome</keyword>
<feature type="transmembrane region" description="Helical" evidence="1">
    <location>
        <begin position="178"/>
        <end position="199"/>
    </location>
</feature>
<gene>
    <name evidence="2" type="ORF">PGLA1383_LOCUS49799</name>
</gene>
<dbReference type="InterPro" id="IPR044200">
    <property type="entry name" value="At5g03900-like"/>
</dbReference>
<protein>
    <submittedName>
        <fullName evidence="2">Uncharacterized protein</fullName>
    </submittedName>
</protein>
<dbReference type="OrthoDB" id="4518at2759"/>
<keyword evidence="1" id="KW-1133">Transmembrane helix</keyword>
<name>A0A813H917_POLGL</name>
<dbReference type="EMBL" id="CAJNNV010030915">
    <property type="protein sequence ID" value="CAE8634126.1"/>
    <property type="molecule type" value="Genomic_DNA"/>
</dbReference>
<keyword evidence="1" id="KW-0812">Transmembrane</keyword>
<accession>A0A813H917</accession>
<feature type="non-terminal residue" evidence="2">
    <location>
        <position position="1"/>
    </location>
</feature>
<organism evidence="2 3">
    <name type="scientific">Polarella glacialis</name>
    <name type="common">Dinoflagellate</name>
    <dbReference type="NCBI Taxonomy" id="89957"/>
    <lineage>
        <taxon>Eukaryota</taxon>
        <taxon>Sar</taxon>
        <taxon>Alveolata</taxon>
        <taxon>Dinophyceae</taxon>
        <taxon>Suessiales</taxon>
        <taxon>Suessiaceae</taxon>
        <taxon>Polarella</taxon>
    </lineage>
</organism>